<gene>
    <name evidence="2" type="ORF">AJGP001_03540</name>
</gene>
<protein>
    <submittedName>
        <fullName evidence="2">Transposase</fullName>
    </submittedName>
</protein>
<evidence type="ECO:0000313" key="3">
    <source>
        <dbReference type="Proteomes" id="UP000189661"/>
    </source>
</evidence>
<name>A0ABN4XLY3_9BACL</name>
<dbReference type="Pfam" id="PF13518">
    <property type="entry name" value="HTH_28"/>
    <property type="match status" value="1"/>
</dbReference>
<dbReference type="SUPFAM" id="SSF46689">
    <property type="entry name" value="Homeodomain-like"/>
    <property type="match status" value="1"/>
</dbReference>
<proteinExistence type="predicted"/>
<evidence type="ECO:0000313" key="2">
    <source>
        <dbReference type="EMBL" id="AQU78425.1"/>
    </source>
</evidence>
<reference evidence="2 3" key="1">
    <citation type="submission" date="2017-01" db="EMBL/GenBank/DDBJ databases">
        <title>Planococcus faecalis genome complete sequence.</title>
        <authorList>
            <person name="Lee P.C."/>
        </authorList>
    </citation>
    <scope>NUCLEOTIDE SEQUENCE [LARGE SCALE GENOMIC DNA]</scope>
    <source>
        <strain evidence="2 3">AJ003</strain>
    </source>
</reference>
<organism evidence="2 3">
    <name type="scientific">Planococcus faecalis</name>
    <dbReference type="NCBI Taxonomy" id="1598147"/>
    <lineage>
        <taxon>Bacteria</taxon>
        <taxon>Bacillati</taxon>
        <taxon>Bacillota</taxon>
        <taxon>Bacilli</taxon>
        <taxon>Bacillales</taxon>
        <taxon>Caryophanaceae</taxon>
        <taxon>Planococcus</taxon>
    </lineage>
</organism>
<accession>A0ABN4XLY3</accession>
<dbReference type="EMBL" id="CP019401">
    <property type="protein sequence ID" value="AQU78425.1"/>
    <property type="molecule type" value="Genomic_DNA"/>
</dbReference>
<dbReference type="InterPro" id="IPR009057">
    <property type="entry name" value="Homeodomain-like_sf"/>
</dbReference>
<dbReference type="InterPro" id="IPR055247">
    <property type="entry name" value="InsJ-like_HTH"/>
</dbReference>
<sequence length="106" mass="12953">MGSKKRFYPEEIKLEVIQMKLSGDYTNAEIMEVHQIKSVTQIKRWMQWYREGEVHRLAQSIGKQYSFNAELSEIDELRKKVLYYEMKEELMGKYRELERRWNRPSS</sequence>
<dbReference type="Proteomes" id="UP000189661">
    <property type="component" value="Chromosome"/>
</dbReference>
<feature type="domain" description="Insertion element IS150 protein InsJ-like helix-turn-helix" evidence="1">
    <location>
        <begin position="13"/>
        <end position="53"/>
    </location>
</feature>
<keyword evidence="3" id="KW-1185">Reference proteome</keyword>
<evidence type="ECO:0000259" key="1">
    <source>
        <dbReference type="Pfam" id="PF13518"/>
    </source>
</evidence>